<keyword evidence="2" id="KW-1185">Reference proteome</keyword>
<evidence type="ECO:0000313" key="2">
    <source>
        <dbReference type="Proteomes" id="UP001140234"/>
    </source>
</evidence>
<sequence length="201" mass="21170">LFAERAIDTTKLAFKISQRSGGGAGPADPDAMAIDPTSPCASPGSPQYLLQATAASNSRRCLSPTNPLTRASIEAAKGRPALIPPSAASLVDPAAGVVVSGRARPIFDPQNLRWIDPNESREDSPADPFRDIADLPVEQPAVDADLCRARARSASDALGGGGDAATTKSCFVLTDEQIAAYHRESVDYESFARHWFPKPAV</sequence>
<dbReference type="EMBL" id="JANBUJ010002778">
    <property type="protein sequence ID" value="KAJ2763265.1"/>
    <property type="molecule type" value="Genomic_DNA"/>
</dbReference>
<gene>
    <name evidence="1" type="ORF">IWQ57_005603</name>
</gene>
<name>A0ACC1JMM6_9FUNG</name>
<accession>A0ACC1JMM6</accession>
<comment type="caution">
    <text evidence="1">The sequence shown here is derived from an EMBL/GenBank/DDBJ whole genome shotgun (WGS) entry which is preliminary data.</text>
</comment>
<dbReference type="Proteomes" id="UP001140234">
    <property type="component" value="Unassembled WGS sequence"/>
</dbReference>
<organism evidence="1 2">
    <name type="scientific">Coemansia nantahalensis</name>
    <dbReference type="NCBI Taxonomy" id="2789366"/>
    <lineage>
        <taxon>Eukaryota</taxon>
        <taxon>Fungi</taxon>
        <taxon>Fungi incertae sedis</taxon>
        <taxon>Zoopagomycota</taxon>
        <taxon>Kickxellomycotina</taxon>
        <taxon>Kickxellomycetes</taxon>
        <taxon>Kickxellales</taxon>
        <taxon>Kickxellaceae</taxon>
        <taxon>Coemansia</taxon>
    </lineage>
</organism>
<reference evidence="1" key="1">
    <citation type="submission" date="2022-07" db="EMBL/GenBank/DDBJ databases">
        <title>Phylogenomic reconstructions and comparative analyses of Kickxellomycotina fungi.</title>
        <authorList>
            <person name="Reynolds N.K."/>
            <person name="Stajich J.E."/>
            <person name="Barry K."/>
            <person name="Grigoriev I.V."/>
            <person name="Crous P."/>
            <person name="Smith M.E."/>
        </authorList>
    </citation>
    <scope>NUCLEOTIDE SEQUENCE</scope>
    <source>
        <strain evidence="1">CBS 109366</strain>
    </source>
</reference>
<protein>
    <submittedName>
        <fullName evidence="1">Uncharacterized protein</fullName>
    </submittedName>
</protein>
<proteinExistence type="predicted"/>
<feature type="non-terminal residue" evidence="1">
    <location>
        <position position="1"/>
    </location>
</feature>
<evidence type="ECO:0000313" key="1">
    <source>
        <dbReference type="EMBL" id="KAJ2763265.1"/>
    </source>
</evidence>